<evidence type="ECO:0000256" key="3">
    <source>
        <dbReference type="ARBA" id="ARBA00009071"/>
    </source>
</evidence>
<comment type="caution">
    <text evidence="13">The sequence shown here is derived from an EMBL/GenBank/DDBJ whole genome shotgun (WGS) entry which is preliminary data.</text>
</comment>
<dbReference type="Proteomes" id="UP001460270">
    <property type="component" value="Unassembled WGS sequence"/>
</dbReference>
<reference evidence="14" key="1">
    <citation type="submission" date="2024-04" db="EMBL/GenBank/DDBJ databases">
        <title>Salinicola lusitanus LLJ914,a marine bacterium isolated from the Okinawa Trough.</title>
        <authorList>
            <person name="Li J."/>
        </authorList>
    </citation>
    <scope>NUCLEOTIDE SEQUENCE [LARGE SCALE GENOMIC DNA]</scope>
</reference>
<dbReference type="AlphaFoldDB" id="A0AAW0P8K6"/>
<comment type="subcellular location">
    <subcellularLocation>
        <location evidence="2">Cytoplasm</location>
        <location evidence="2">Cytoskeleton</location>
        <location evidence="2">Flagellum axoneme</location>
    </subcellularLocation>
</comment>
<dbReference type="PROSITE" id="PS50096">
    <property type="entry name" value="IQ"/>
    <property type="match status" value="1"/>
</dbReference>
<keyword evidence="6" id="KW-0282">Flagellum</keyword>
<evidence type="ECO:0000256" key="9">
    <source>
        <dbReference type="ARBA" id="ARBA00023273"/>
    </source>
</evidence>
<organism evidence="13 14">
    <name type="scientific">Mugilogobius chulae</name>
    <name type="common">yellowstripe goby</name>
    <dbReference type="NCBI Taxonomy" id="88201"/>
    <lineage>
        <taxon>Eukaryota</taxon>
        <taxon>Metazoa</taxon>
        <taxon>Chordata</taxon>
        <taxon>Craniata</taxon>
        <taxon>Vertebrata</taxon>
        <taxon>Euteleostomi</taxon>
        <taxon>Actinopterygii</taxon>
        <taxon>Neopterygii</taxon>
        <taxon>Teleostei</taxon>
        <taxon>Neoteleostei</taxon>
        <taxon>Acanthomorphata</taxon>
        <taxon>Gobiaria</taxon>
        <taxon>Gobiiformes</taxon>
        <taxon>Gobioidei</taxon>
        <taxon>Gobiidae</taxon>
        <taxon>Gobionellinae</taxon>
        <taxon>Mugilogobius</taxon>
    </lineage>
</organism>
<evidence type="ECO:0000313" key="14">
    <source>
        <dbReference type="Proteomes" id="UP001460270"/>
    </source>
</evidence>
<accession>A0AAW0P8K6</accession>
<comment type="function">
    <text evidence="1">Component of the nexin-dynein regulatory complex (N-DRC), a key regulator of ciliary/flagellar motility which maintains the alignment and integrity of the distal axoneme and regulates microtubule sliding in motile axonemes.</text>
</comment>
<keyword evidence="14" id="KW-1185">Reference proteome</keyword>
<dbReference type="EMBL" id="JBBPFD010000007">
    <property type="protein sequence ID" value="KAK7919475.1"/>
    <property type="molecule type" value="Genomic_DNA"/>
</dbReference>
<feature type="coiled-coil region" evidence="12">
    <location>
        <begin position="96"/>
        <end position="187"/>
    </location>
</feature>
<evidence type="ECO:0000313" key="13">
    <source>
        <dbReference type="EMBL" id="KAK7919475.1"/>
    </source>
</evidence>
<keyword evidence="9" id="KW-0966">Cell projection</keyword>
<evidence type="ECO:0000256" key="2">
    <source>
        <dbReference type="ARBA" id="ARBA00004611"/>
    </source>
</evidence>
<evidence type="ECO:0000256" key="6">
    <source>
        <dbReference type="ARBA" id="ARBA00022846"/>
    </source>
</evidence>
<name>A0AAW0P8K6_9GOBI</name>
<evidence type="ECO:0000256" key="5">
    <source>
        <dbReference type="ARBA" id="ARBA00022490"/>
    </source>
</evidence>
<keyword evidence="5" id="KW-0963">Cytoplasm</keyword>
<evidence type="ECO:0000256" key="7">
    <source>
        <dbReference type="ARBA" id="ARBA00023069"/>
    </source>
</evidence>
<dbReference type="InterPro" id="IPR042815">
    <property type="entry name" value="DRC10"/>
</dbReference>
<evidence type="ECO:0000256" key="8">
    <source>
        <dbReference type="ARBA" id="ARBA00023212"/>
    </source>
</evidence>
<keyword evidence="7" id="KW-0969">Cilium</keyword>
<dbReference type="PANTHER" id="PTHR31598">
    <property type="entry name" value="IQ DOMAIN-CONTAINING PROTEIN D"/>
    <property type="match status" value="1"/>
</dbReference>
<evidence type="ECO:0000256" key="12">
    <source>
        <dbReference type="SAM" id="Coils"/>
    </source>
</evidence>
<comment type="subunit">
    <text evidence="11">Component of the nexin-dynein regulatory complex (N-DRC). Interacts with CFAP52.</text>
</comment>
<dbReference type="SMART" id="SM00015">
    <property type="entry name" value="IQ"/>
    <property type="match status" value="1"/>
</dbReference>
<evidence type="ECO:0000256" key="10">
    <source>
        <dbReference type="ARBA" id="ARBA00032180"/>
    </source>
</evidence>
<evidence type="ECO:0000256" key="4">
    <source>
        <dbReference type="ARBA" id="ARBA00021752"/>
    </source>
</evidence>
<gene>
    <name evidence="13" type="ORF">WMY93_010759</name>
</gene>
<dbReference type="InterPro" id="IPR000048">
    <property type="entry name" value="IQ_motif_EF-hand-BS"/>
</dbReference>
<dbReference type="PANTHER" id="PTHR31598:SF1">
    <property type="entry name" value="DYNEIN REGULATORY COMPLEX PROTEIN 10"/>
    <property type="match status" value="1"/>
</dbReference>
<evidence type="ECO:0000256" key="1">
    <source>
        <dbReference type="ARBA" id="ARBA00003029"/>
    </source>
</evidence>
<evidence type="ECO:0000256" key="11">
    <source>
        <dbReference type="ARBA" id="ARBA00046836"/>
    </source>
</evidence>
<protein>
    <recommendedName>
        <fullName evidence="4">Dynein regulatory complex protein 10</fullName>
    </recommendedName>
    <alternativeName>
        <fullName evidence="10">IQ domain-containing protein D</fullName>
    </alternativeName>
</protein>
<keyword evidence="12" id="KW-0175">Coiled coil</keyword>
<sequence>MGKTEKMFYENLKTIIGCALEGAEQEKVDLKIAPIQISKSELALEERIARVTRHLSIVDAKIEHCKASIEELKKPPVLEEPLTEQEYQSFLNTPKHISLQQELDQLNAQLKHLFLEDREKERDIQEGTEVVEGEIEYVIEGFDEKMREMQADLEEREAELQKNQEELNSLQEQFSALEGEYNEVVSKRLLAEERMKEDQEILELKTKAAIIGQAWWRGFCVRKAMKNKAKKKSKKGKGKKK</sequence>
<keyword evidence="8" id="KW-0206">Cytoskeleton</keyword>
<comment type="similarity">
    <text evidence="3">Belongs to the DRC10 family.</text>
</comment>
<proteinExistence type="inferred from homology"/>